<reference evidence="2 3" key="1">
    <citation type="submission" date="2016-12" db="EMBL/GenBank/DDBJ databases">
        <title>The draft genome sequence of Actinophytocola sp. 11-183.</title>
        <authorList>
            <person name="Wang W."/>
            <person name="Yuan L."/>
        </authorList>
    </citation>
    <scope>NUCLEOTIDE SEQUENCE [LARGE SCALE GENOMIC DNA]</scope>
    <source>
        <strain evidence="2 3">11-183</strain>
    </source>
</reference>
<organism evidence="2 3">
    <name type="scientific">Actinophytocola xanthii</name>
    <dbReference type="NCBI Taxonomy" id="1912961"/>
    <lineage>
        <taxon>Bacteria</taxon>
        <taxon>Bacillati</taxon>
        <taxon>Actinomycetota</taxon>
        <taxon>Actinomycetes</taxon>
        <taxon>Pseudonocardiales</taxon>
        <taxon>Pseudonocardiaceae</taxon>
    </lineage>
</organism>
<gene>
    <name evidence="2" type="ORF">BU204_21370</name>
</gene>
<evidence type="ECO:0000313" key="3">
    <source>
        <dbReference type="Proteomes" id="UP000185596"/>
    </source>
</evidence>
<dbReference type="STRING" id="1912961.BU204_21370"/>
<accession>A0A1Q8CM96</accession>
<dbReference type="GO" id="GO:0046872">
    <property type="term" value="F:metal ion binding"/>
    <property type="evidence" value="ECO:0007669"/>
    <property type="project" value="InterPro"/>
</dbReference>
<comment type="caution">
    <text evidence="2">The sequence shown here is derived from an EMBL/GenBank/DDBJ whole genome shotgun (WGS) entry which is preliminary data.</text>
</comment>
<dbReference type="SUPFAM" id="SSF109854">
    <property type="entry name" value="DinB/YfiT-like putative metalloenzymes"/>
    <property type="match status" value="1"/>
</dbReference>
<evidence type="ECO:0000259" key="1">
    <source>
        <dbReference type="Pfam" id="PF11716"/>
    </source>
</evidence>
<dbReference type="OrthoDB" id="3677409at2"/>
<dbReference type="AlphaFoldDB" id="A0A1Q8CM96"/>
<name>A0A1Q8CM96_9PSEU</name>
<evidence type="ECO:0000313" key="2">
    <source>
        <dbReference type="EMBL" id="OLF15480.1"/>
    </source>
</evidence>
<dbReference type="NCBIfam" id="TIGR03083">
    <property type="entry name" value="maleylpyruvate isomerase family mycothiol-dependent enzyme"/>
    <property type="match status" value="1"/>
</dbReference>
<proteinExistence type="predicted"/>
<dbReference type="Proteomes" id="UP000185596">
    <property type="component" value="Unassembled WGS sequence"/>
</dbReference>
<dbReference type="RefSeq" id="WP_075127493.1">
    <property type="nucleotide sequence ID" value="NZ_MSIE01000040.1"/>
</dbReference>
<dbReference type="InterPro" id="IPR034660">
    <property type="entry name" value="DinB/YfiT-like"/>
</dbReference>
<protein>
    <recommendedName>
        <fullName evidence="1">Mycothiol-dependent maleylpyruvate isomerase metal-binding domain-containing protein</fullName>
    </recommendedName>
</protein>
<dbReference type="EMBL" id="MSIE01000040">
    <property type="protein sequence ID" value="OLF15480.1"/>
    <property type="molecule type" value="Genomic_DNA"/>
</dbReference>
<keyword evidence="3" id="KW-1185">Reference proteome</keyword>
<sequence length="204" mass="21059">MSTTPTSDLTLVRQAWEQWAKVGAGLSDVEWARPTRLTGWDVLTLYAHVARSVEVLAGLLDEPLPGTAPERADASAYFASFAGVREQAARQVDAVARRAAAAGPAPLVASLAGDGPAVLDRAEAAGEVTVGTVGGTIALPDYLLTRLVEATIHLLDLRHAVPGPGPAPEAVDRVVDVLVGIAGPVAFVESATGRADLSIFPLLA</sequence>
<feature type="domain" description="Mycothiol-dependent maleylpyruvate isomerase metal-binding" evidence="1">
    <location>
        <begin position="12"/>
        <end position="158"/>
    </location>
</feature>
<dbReference type="Pfam" id="PF11716">
    <property type="entry name" value="MDMPI_N"/>
    <property type="match status" value="1"/>
</dbReference>
<dbReference type="InterPro" id="IPR017517">
    <property type="entry name" value="Maleyloyr_isom"/>
</dbReference>
<dbReference type="InterPro" id="IPR024344">
    <property type="entry name" value="MDMPI_metal-binding"/>
</dbReference>
<dbReference type="Gene3D" id="1.20.120.450">
    <property type="entry name" value="dinb family like domain"/>
    <property type="match status" value="1"/>
</dbReference>